<protein>
    <submittedName>
        <fullName evidence="1">Uncharacterized protein</fullName>
    </submittedName>
</protein>
<dbReference type="Proteomes" id="UP000061348">
    <property type="component" value="Unassembled WGS sequence"/>
</dbReference>
<evidence type="ECO:0000313" key="1">
    <source>
        <dbReference type="EMBL" id="KWV86891.1"/>
    </source>
</evidence>
<sequence>MLELARHPALDDGGVVVGVAQGFGEALADLFHARRVVANRVAVGVEHDVGVEGELAAGGDDPGVMDVQVELVHGRHGHGEEVVLVGRVNEDLRAAFEFALGGFLDQDQRAAIGGLLQDCVTVPGHVAGGVAQEVIITQLRPELLDVVRVVTAAHQDIQGCALGAADLLFAVHRVLQATAQGALGFGVQLAQQAGTPGVPQRGVSGVDIGDGQHIEVVETGLIADDAGKVVNHLWVGQVLALGRGRHHQVVLHQPDNQAAVPQRQLVALAEGFGIHRADLRVVAMPALADVVVQAGQVNQLGLGQLGHQLTGQREFL</sequence>
<proteinExistence type="predicted"/>
<name>A0A120G786_PSEFL</name>
<evidence type="ECO:0000313" key="2">
    <source>
        <dbReference type="Proteomes" id="UP000061348"/>
    </source>
</evidence>
<organism evidence="1 2">
    <name type="scientific">Pseudomonas fluorescens</name>
    <dbReference type="NCBI Taxonomy" id="294"/>
    <lineage>
        <taxon>Bacteria</taxon>
        <taxon>Pseudomonadati</taxon>
        <taxon>Pseudomonadota</taxon>
        <taxon>Gammaproteobacteria</taxon>
        <taxon>Pseudomonadales</taxon>
        <taxon>Pseudomonadaceae</taxon>
        <taxon>Pseudomonas</taxon>
    </lineage>
</organism>
<dbReference type="AlphaFoldDB" id="A0A120G786"/>
<comment type="caution">
    <text evidence="1">The sequence shown here is derived from an EMBL/GenBank/DDBJ whole genome shotgun (WGS) entry which is preliminary data.</text>
</comment>
<dbReference type="EMBL" id="LCYA01000083">
    <property type="protein sequence ID" value="KWV86891.1"/>
    <property type="molecule type" value="Genomic_DNA"/>
</dbReference>
<gene>
    <name evidence="1" type="ORF">PFLmoz3_03356</name>
</gene>
<accession>A0A120G786</accession>
<reference evidence="1 2" key="1">
    <citation type="submission" date="2015-05" db="EMBL/GenBank/DDBJ databases">
        <title>A genomic and transcriptomic approach to investigate the blue pigment phenotype in Pseudomonas fluorescens.</title>
        <authorList>
            <person name="Andreani N.A."/>
            <person name="Cardazzo B."/>
        </authorList>
    </citation>
    <scope>NUCLEOTIDE SEQUENCE [LARGE SCALE GENOMIC DNA]</scope>
    <source>
        <strain evidence="1 2">Ps_22</strain>
    </source>
</reference>